<comment type="caution">
    <text evidence="1">The sequence shown here is derived from an EMBL/GenBank/DDBJ whole genome shotgun (WGS) entry which is preliminary data.</text>
</comment>
<organism evidence="1 2">
    <name type="scientific">Limnospira platensis NIES-46</name>
    <dbReference type="NCBI Taxonomy" id="1236695"/>
    <lineage>
        <taxon>Bacteria</taxon>
        <taxon>Bacillati</taxon>
        <taxon>Cyanobacteriota</taxon>
        <taxon>Cyanophyceae</taxon>
        <taxon>Oscillatoriophycideae</taxon>
        <taxon>Oscillatoriales</taxon>
        <taxon>Sirenicapillariaceae</taxon>
        <taxon>Limnospira</taxon>
    </lineage>
</organism>
<keyword evidence="2" id="KW-1185">Reference proteome</keyword>
<sequence>MEEQREDVDGPEQGRKMLLAMAKIVFEMVALGLESVVVLILNFPTSPPGPNHLGYILIAERIIRGQGVVIGYLAISGGDSKFAPVNQQRLIAIFEGDSVEIAVGIGFLDFTSPLLGREGREFDAL</sequence>
<gene>
    <name evidence="1" type="ORF">NIES46_48080</name>
</gene>
<evidence type="ECO:0000313" key="1">
    <source>
        <dbReference type="EMBL" id="GCE96735.1"/>
    </source>
</evidence>
<protein>
    <submittedName>
        <fullName evidence="1">Uncharacterized protein</fullName>
    </submittedName>
</protein>
<dbReference type="Proteomes" id="UP000326169">
    <property type="component" value="Unassembled WGS sequence"/>
</dbReference>
<reference evidence="1 2" key="1">
    <citation type="journal article" date="2019" name="J Genomics">
        <title>The Draft Genome of a Hydrogen-producing Cyanobacterium, Arthrospira platensis NIES-46.</title>
        <authorList>
            <person name="Suzuki S."/>
            <person name="Yamaguchi H."/>
            <person name="Kawachi M."/>
        </authorList>
    </citation>
    <scope>NUCLEOTIDE SEQUENCE [LARGE SCALE GENOMIC DNA]</scope>
    <source>
        <strain evidence="1 2">NIES-46</strain>
    </source>
</reference>
<accession>A0A5M3TE85</accession>
<evidence type="ECO:0000313" key="2">
    <source>
        <dbReference type="Proteomes" id="UP000326169"/>
    </source>
</evidence>
<dbReference type="EMBL" id="BIMW01000259">
    <property type="protein sequence ID" value="GCE96735.1"/>
    <property type="molecule type" value="Genomic_DNA"/>
</dbReference>
<proteinExistence type="predicted"/>
<name>A0A5M3TE85_LIMPL</name>